<keyword evidence="13" id="KW-1185">Reference proteome</keyword>
<evidence type="ECO:0000256" key="5">
    <source>
        <dbReference type="ARBA" id="ARBA00023150"/>
    </source>
</evidence>
<accession>A0ABY2URS1</accession>
<comment type="pathway">
    <text evidence="1">Cofactor biosynthesis; molybdopterin biosynthesis.</text>
</comment>
<dbReference type="EC" id="2.8.1.12" evidence="3"/>
<comment type="catalytic activity">
    <reaction evidence="11">
        <text>2 [molybdopterin-synthase sulfur-carrier protein]-C-terminal-Gly-aminoethanethioate + cyclic pyranopterin phosphate + H2O = molybdopterin + 2 [molybdopterin-synthase sulfur-carrier protein]-C-terminal Gly-Gly + 2 H(+)</text>
        <dbReference type="Rhea" id="RHEA:26333"/>
        <dbReference type="Rhea" id="RHEA-COMP:12202"/>
        <dbReference type="Rhea" id="RHEA-COMP:19907"/>
        <dbReference type="ChEBI" id="CHEBI:15377"/>
        <dbReference type="ChEBI" id="CHEBI:15378"/>
        <dbReference type="ChEBI" id="CHEBI:58698"/>
        <dbReference type="ChEBI" id="CHEBI:59648"/>
        <dbReference type="ChEBI" id="CHEBI:90778"/>
        <dbReference type="ChEBI" id="CHEBI:232372"/>
        <dbReference type="EC" id="2.8.1.12"/>
    </reaction>
</comment>
<dbReference type="InterPro" id="IPR003448">
    <property type="entry name" value="Mopterin_biosynth_MoaE"/>
</dbReference>
<reference evidence="12 13" key="1">
    <citation type="submission" date="2019-05" db="EMBL/GenBank/DDBJ databases">
        <title>Microbulbifer harenosus sp. nov., an alginate-degrading bacterium isolated from coastal sand.</title>
        <authorList>
            <person name="Huang H."/>
            <person name="Mo K."/>
            <person name="Bao S."/>
        </authorList>
    </citation>
    <scope>NUCLEOTIDE SEQUENCE [LARGE SCALE GENOMIC DNA]</scope>
    <source>
        <strain evidence="12 13">HB161719</strain>
    </source>
</reference>
<evidence type="ECO:0000256" key="7">
    <source>
        <dbReference type="ARBA" id="ARBA00029745"/>
    </source>
</evidence>
<sequence>MAAIISVSVQAEGFDPGEEYRSLRSENFADGATAMFVGNVRDFSPIEPVGSPVENSKGNSVAVLELEHYPGMAESALTDIARQAAQRWPLGRVRVIHRFGQLRAGEEIVFVGTSSAHRQAALDACAFIMDFLKSRAPFWKKEIGQGAESGHWVQARHSDEDALKKW</sequence>
<evidence type="ECO:0000256" key="10">
    <source>
        <dbReference type="ARBA" id="ARBA00032474"/>
    </source>
</evidence>
<dbReference type="Proteomes" id="UP000306791">
    <property type="component" value="Unassembled WGS sequence"/>
</dbReference>
<evidence type="ECO:0000256" key="3">
    <source>
        <dbReference type="ARBA" id="ARBA00011950"/>
    </source>
</evidence>
<gene>
    <name evidence="12" type="ORF">FDY93_00440</name>
</gene>
<dbReference type="RefSeq" id="WP_138233771.1">
    <property type="nucleotide sequence ID" value="NZ_CP185860.1"/>
</dbReference>
<dbReference type="EMBL" id="VANI01000001">
    <property type="protein sequence ID" value="TLM79884.1"/>
    <property type="molecule type" value="Genomic_DNA"/>
</dbReference>
<evidence type="ECO:0000313" key="12">
    <source>
        <dbReference type="EMBL" id="TLM79884.1"/>
    </source>
</evidence>
<dbReference type="SUPFAM" id="SSF54690">
    <property type="entry name" value="Molybdopterin synthase subunit MoaE"/>
    <property type="match status" value="1"/>
</dbReference>
<organism evidence="12 13">
    <name type="scientific">Microbulbifer harenosus</name>
    <dbReference type="NCBI Taxonomy" id="2576840"/>
    <lineage>
        <taxon>Bacteria</taxon>
        <taxon>Pseudomonadati</taxon>
        <taxon>Pseudomonadota</taxon>
        <taxon>Gammaproteobacteria</taxon>
        <taxon>Cellvibrionales</taxon>
        <taxon>Microbulbiferaceae</taxon>
        <taxon>Microbulbifer</taxon>
    </lineage>
</organism>
<dbReference type="CDD" id="cd00756">
    <property type="entry name" value="MoaE"/>
    <property type="match status" value="1"/>
</dbReference>
<dbReference type="PANTHER" id="PTHR23404">
    <property type="entry name" value="MOLYBDOPTERIN SYNTHASE RELATED"/>
    <property type="match status" value="1"/>
</dbReference>
<name>A0ABY2URS1_9GAMM</name>
<comment type="caution">
    <text evidence="12">The sequence shown here is derived from an EMBL/GenBank/DDBJ whole genome shotgun (WGS) entry which is preliminary data.</text>
</comment>
<comment type="subunit">
    <text evidence="6">Heterotetramer of 2 MoaD subunits and 2 MoaE subunits. Also stable as homodimer. The enzyme changes between these two forms during catalysis.</text>
</comment>
<dbReference type="Gene3D" id="3.90.1170.40">
    <property type="entry name" value="Molybdopterin biosynthesis MoaE subunit"/>
    <property type="match status" value="1"/>
</dbReference>
<dbReference type="InterPro" id="IPR036563">
    <property type="entry name" value="MoaE_sf"/>
</dbReference>
<protein>
    <recommendedName>
        <fullName evidence="4">Molybdopterin synthase catalytic subunit</fullName>
        <ecNumber evidence="3">2.8.1.12</ecNumber>
    </recommendedName>
    <alternativeName>
        <fullName evidence="9">MPT synthase subunit 2</fullName>
    </alternativeName>
    <alternativeName>
        <fullName evidence="7">Molybdenum cofactor biosynthesis protein E</fullName>
    </alternativeName>
    <alternativeName>
        <fullName evidence="8">Molybdopterin-converting factor large subunit</fullName>
    </alternativeName>
    <alternativeName>
        <fullName evidence="10">Molybdopterin-converting factor subunit 2</fullName>
    </alternativeName>
</protein>
<evidence type="ECO:0000256" key="2">
    <source>
        <dbReference type="ARBA" id="ARBA00005426"/>
    </source>
</evidence>
<dbReference type="Pfam" id="PF02391">
    <property type="entry name" value="MoaE"/>
    <property type="match status" value="1"/>
</dbReference>
<evidence type="ECO:0000256" key="9">
    <source>
        <dbReference type="ARBA" id="ARBA00030781"/>
    </source>
</evidence>
<evidence type="ECO:0000313" key="13">
    <source>
        <dbReference type="Proteomes" id="UP000306791"/>
    </source>
</evidence>
<keyword evidence="5" id="KW-0501">Molybdenum cofactor biosynthesis</keyword>
<proteinExistence type="inferred from homology"/>
<evidence type="ECO:0000256" key="6">
    <source>
        <dbReference type="ARBA" id="ARBA00026066"/>
    </source>
</evidence>
<comment type="similarity">
    <text evidence="2">Belongs to the MoaE family.</text>
</comment>
<evidence type="ECO:0000256" key="4">
    <source>
        <dbReference type="ARBA" id="ARBA00013858"/>
    </source>
</evidence>
<evidence type="ECO:0000256" key="11">
    <source>
        <dbReference type="ARBA" id="ARBA00049878"/>
    </source>
</evidence>
<evidence type="ECO:0000256" key="1">
    <source>
        <dbReference type="ARBA" id="ARBA00005046"/>
    </source>
</evidence>
<evidence type="ECO:0000256" key="8">
    <source>
        <dbReference type="ARBA" id="ARBA00030407"/>
    </source>
</evidence>